<evidence type="ECO:0000256" key="2">
    <source>
        <dbReference type="ARBA" id="ARBA00009142"/>
    </source>
</evidence>
<feature type="transmembrane region" description="Helical" evidence="8">
    <location>
        <begin position="38"/>
        <end position="61"/>
    </location>
</feature>
<dbReference type="AlphaFoldDB" id="A0A2N5M0Y1"/>
<feature type="transmembrane region" description="Helical" evidence="8">
    <location>
        <begin position="135"/>
        <end position="158"/>
    </location>
</feature>
<keyword evidence="7 8" id="KW-0472">Membrane</keyword>
<evidence type="ECO:0000256" key="8">
    <source>
        <dbReference type="RuleBase" id="RU363041"/>
    </source>
</evidence>
<dbReference type="OrthoDB" id="554695at2"/>
<organism evidence="9 10">
    <name type="scientific">Peribacillus deserti</name>
    <dbReference type="NCBI Taxonomy" id="673318"/>
    <lineage>
        <taxon>Bacteria</taxon>
        <taxon>Bacillati</taxon>
        <taxon>Bacillota</taxon>
        <taxon>Bacilli</taxon>
        <taxon>Bacillales</taxon>
        <taxon>Bacillaceae</taxon>
        <taxon>Peribacillus</taxon>
    </lineage>
</organism>
<dbReference type="PANTHER" id="PTHR30269">
    <property type="entry name" value="TRANSMEMBRANE PROTEIN YFCA"/>
    <property type="match status" value="1"/>
</dbReference>
<feature type="transmembrane region" description="Helical" evidence="8">
    <location>
        <begin position="197"/>
        <end position="215"/>
    </location>
</feature>
<reference evidence="9 10" key="1">
    <citation type="submission" date="2017-11" db="EMBL/GenBank/DDBJ databases">
        <title>Comparitive Functional Genomics of Dry Heat Resistant strains isolated from the Viking Spacecraft.</title>
        <authorList>
            <person name="Seuylemezian A."/>
            <person name="Cooper K."/>
            <person name="Vaishampayan P."/>
        </authorList>
    </citation>
    <scope>NUCLEOTIDE SEQUENCE [LARGE SCALE GENOMIC DNA]</scope>
    <source>
        <strain evidence="9 10">V1-29</strain>
    </source>
</reference>
<dbReference type="GO" id="GO:0005886">
    <property type="term" value="C:plasma membrane"/>
    <property type="evidence" value="ECO:0007669"/>
    <property type="project" value="UniProtKB-SubCell"/>
</dbReference>
<accession>A0A2N5M0Y1</accession>
<feature type="transmembrane region" description="Helical" evidence="8">
    <location>
        <begin position="73"/>
        <end position="90"/>
    </location>
</feature>
<dbReference type="RefSeq" id="WP_101645299.1">
    <property type="nucleotide sequence ID" value="NZ_PGUY01000069.1"/>
</dbReference>
<dbReference type="EMBL" id="PGUY01000069">
    <property type="protein sequence ID" value="PLT28019.1"/>
    <property type="molecule type" value="Genomic_DNA"/>
</dbReference>
<feature type="transmembrane region" description="Helical" evidence="8">
    <location>
        <begin position="170"/>
        <end position="190"/>
    </location>
</feature>
<comment type="subcellular location">
    <subcellularLocation>
        <location evidence="1 8">Cell membrane</location>
        <topology evidence="1 8">Multi-pass membrane protein</topology>
    </subcellularLocation>
</comment>
<evidence type="ECO:0000256" key="1">
    <source>
        <dbReference type="ARBA" id="ARBA00004651"/>
    </source>
</evidence>
<keyword evidence="10" id="KW-1185">Reference proteome</keyword>
<feature type="transmembrane region" description="Helical" evidence="8">
    <location>
        <begin position="221"/>
        <end position="243"/>
    </location>
</feature>
<dbReference type="PANTHER" id="PTHR30269:SF0">
    <property type="entry name" value="MEMBRANE TRANSPORTER PROTEIN YFCA-RELATED"/>
    <property type="match status" value="1"/>
</dbReference>
<protein>
    <recommendedName>
        <fullName evidence="8">Probable membrane transporter protein</fullName>
    </recommendedName>
</protein>
<evidence type="ECO:0000256" key="5">
    <source>
        <dbReference type="ARBA" id="ARBA00022692"/>
    </source>
</evidence>
<dbReference type="Pfam" id="PF01925">
    <property type="entry name" value="TauE"/>
    <property type="match status" value="1"/>
</dbReference>
<evidence type="ECO:0000256" key="6">
    <source>
        <dbReference type="ARBA" id="ARBA00022989"/>
    </source>
</evidence>
<keyword evidence="3" id="KW-0813">Transport</keyword>
<gene>
    <name evidence="9" type="ORF">CUU66_20745</name>
</gene>
<comment type="caution">
    <text evidence="9">The sequence shown here is derived from an EMBL/GenBank/DDBJ whole genome shotgun (WGS) entry which is preliminary data.</text>
</comment>
<proteinExistence type="inferred from homology"/>
<evidence type="ECO:0000256" key="7">
    <source>
        <dbReference type="ARBA" id="ARBA00023136"/>
    </source>
</evidence>
<comment type="similarity">
    <text evidence="2 8">Belongs to the 4-toluene sulfonate uptake permease (TSUP) (TC 2.A.102) family.</text>
</comment>
<evidence type="ECO:0000256" key="4">
    <source>
        <dbReference type="ARBA" id="ARBA00022475"/>
    </source>
</evidence>
<keyword evidence="6 8" id="KW-1133">Transmembrane helix</keyword>
<evidence type="ECO:0000313" key="10">
    <source>
        <dbReference type="Proteomes" id="UP000234748"/>
    </source>
</evidence>
<sequence>MTLILIIIIGFCTTFIGTLTGGGGLIGMPSMLLVGLPIHSVIATAKFSNVFSSFSSFYVLLKQRELTMKEVRKLIPVPLIGGISGGLLANSFSDTTMNLIAVFLLSFAFILNFVKKPSASEGSHWKLNKKIFPALYGISVYDGMFGPGQGTLLMYTFLHTGASYVKALALTRFQTFISCFAAFTSYFFAGHFMWEQALCYTAGGILGAQLAVRLAKRISPAYLKMLLHAVTLLLILQILYRLISGQI</sequence>
<evidence type="ECO:0000256" key="3">
    <source>
        <dbReference type="ARBA" id="ARBA00022448"/>
    </source>
</evidence>
<dbReference type="InterPro" id="IPR002781">
    <property type="entry name" value="TM_pro_TauE-like"/>
</dbReference>
<feature type="transmembrane region" description="Helical" evidence="8">
    <location>
        <begin position="96"/>
        <end position="114"/>
    </location>
</feature>
<dbReference type="InterPro" id="IPR052017">
    <property type="entry name" value="TSUP"/>
</dbReference>
<name>A0A2N5M0Y1_9BACI</name>
<keyword evidence="4 8" id="KW-1003">Cell membrane</keyword>
<dbReference type="Proteomes" id="UP000234748">
    <property type="component" value="Unassembled WGS sequence"/>
</dbReference>
<evidence type="ECO:0000313" key="9">
    <source>
        <dbReference type="EMBL" id="PLT28019.1"/>
    </source>
</evidence>
<keyword evidence="5 8" id="KW-0812">Transmembrane</keyword>